<keyword evidence="4" id="KW-1185">Reference proteome</keyword>
<keyword evidence="1" id="KW-0472">Membrane</keyword>
<reference evidence="3 4" key="1">
    <citation type="journal article" date="2019" name="Int. J. Syst. Evol. Microbiol.">
        <title>The Global Catalogue of Microorganisms (GCM) 10K type strain sequencing project: providing services to taxonomists for standard genome sequencing and annotation.</title>
        <authorList>
            <consortium name="The Broad Institute Genomics Platform"/>
            <consortium name="The Broad Institute Genome Sequencing Center for Infectious Disease"/>
            <person name="Wu L."/>
            <person name="Ma J."/>
        </authorList>
    </citation>
    <scope>NUCLEOTIDE SEQUENCE [LARGE SCALE GENOMIC DNA]</scope>
    <source>
        <strain evidence="3 4">JCM 3380</strain>
    </source>
</reference>
<gene>
    <name evidence="3" type="ORF">GCM10010492_42550</name>
</gene>
<dbReference type="EMBL" id="BAAABU010000009">
    <property type="protein sequence ID" value="GAA0238878.1"/>
    <property type="molecule type" value="Genomic_DNA"/>
</dbReference>
<proteinExistence type="predicted"/>
<dbReference type="RefSeq" id="WP_343935587.1">
    <property type="nucleotide sequence ID" value="NZ_BAAABU010000009.1"/>
</dbReference>
<keyword evidence="1" id="KW-0812">Transmembrane</keyword>
<dbReference type="InterPro" id="IPR012495">
    <property type="entry name" value="TadE-like_dom"/>
</dbReference>
<feature type="transmembrane region" description="Helical" evidence="1">
    <location>
        <begin position="60"/>
        <end position="83"/>
    </location>
</feature>
<evidence type="ECO:0000313" key="3">
    <source>
        <dbReference type="EMBL" id="GAA0238878.1"/>
    </source>
</evidence>
<organism evidence="3 4">
    <name type="scientific">Saccharothrix mutabilis subsp. mutabilis</name>
    <dbReference type="NCBI Taxonomy" id="66855"/>
    <lineage>
        <taxon>Bacteria</taxon>
        <taxon>Bacillati</taxon>
        <taxon>Actinomycetota</taxon>
        <taxon>Actinomycetes</taxon>
        <taxon>Pseudonocardiales</taxon>
        <taxon>Pseudonocardiaceae</taxon>
        <taxon>Saccharothrix</taxon>
    </lineage>
</organism>
<feature type="domain" description="TadE-like" evidence="2">
    <location>
        <begin position="54"/>
        <end position="96"/>
    </location>
</feature>
<protein>
    <recommendedName>
        <fullName evidence="2">TadE-like domain-containing protein</fullName>
    </recommendedName>
</protein>
<dbReference type="Proteomes" id="UP001500416">
    <property type="component" value="Unassembled WGS sequence"/>
</dbReference>
<dbReference type="InterPro" id="IPR049790">
    <property type="entry name" value="Rv3655c/TadE"/>
</dbReference>
<evidence type="ECO:0000313" key="4">
    <source>
        <dbReference type="Proteomes" id="UP001500416"/>
    </source>
</evidence>
<dbReference type="Pfam" id="PF07811">
    <property type="entry name" value="TadE"/>
    <property type="match status" value="1"/>
</dbReference>
<sequence length="159" mass="15118">MTSGGRRAAVGGQGGALFGGREAAGVGGQGGALFGGREAAGVGGQGAVAVGDRGAATVEAALAVCGLVAVLVLGVEAVMAVVAQIRCTDAAREAARLVARGEDGRAGAVVRAIAPDGAVLVVRKEGDTASVEVSAAGRLVDVRASAFAVVEPGIGASGR</sequence>
<dbReference type="NCBIfam" id="NF041390">
    <property type="entry name" value="TadE_Rv3655c"/>
    <property type="match status" value="1"/>
</dbReference>
<accession>A0ABN0U590</accession>
<evidence type="ECO:0000259" key="2">
    <source>
        <dbReference type="Pfam" id="PF07811"/>
    </source>
</evidence>
<name>A0ABN0U590_9PSEU</name>
<evidence type="ECO:0000256" key="1">
    <source>
        <dbReference type="SAM" id="Phobius"/>
    </source>
</evidence>
<keyword evidence="1" id="KW-1133">Transmembrane helix</keyword>
<comment type="caution">
    <text evidence="3">The sequence shown here is derived from an EMBL/GenBank/DDBJ whole genome shotgun (WGS) entry which is preliminary data.</text>
</comment>